<protein>
    <submittedName>
        <fullName evidence="10">Aerobic C4-dicarboxylate transport protein</fullName>
    </submittedName>
</protein>
<dbReference type="PANTHER" id="PTHR42865:SF1">
    <property type="entry name" value="AEROBIC C4-DICARBOXYLATE TRANSPORT PROTEIN"/>
    <property type="match status" value="1"/>
</dbReference>
<dbReference type="EMBL" id="PTJD01000010">
    <property type="protein sequence ID" value="PPK93420.1"/>
    <property type="molecule type" value="Genomic_DNA"/>
</dbReference>
<dbReference type="InterPro" id="IPR001991">
    <property type="entry name" value="Na-dicarboxylate_symporter"/>
</dbReference>
<evidence type="ECO:0000256" key="2">
    <source>
        <dbReference type="ARBA" id="ARBA00022448"/>
    </source>
</evidence>
<keyword evidence="7 9" id="KW-0472">Membrane</keyword>
<feature type="compositionally biased region" description="Basic and acidic residues" evidence="8">
    <location>
        <begin position="437"/>
        <end position="447"/>
    </location>
</feature>
<feature type="transmembrane region" description="Helical" evidence="9">
    <location>
        <begin position="158"/>
        <end position="175"/>
    </location>
</feature>
<keyword evidence="6 9" id="KW-1133">Transmembrane helix</keyword>
<dbReference type="AlphaFoldDB" id="A0A2S6IGY6"/>
<dbReference type="Gene3D" id="1.10.3860.10">
    <property type="entry name" value="Sodium:dicarboxylate symporter"/>
    <property type="match status" value="1"/>
</dbReference>
<dbReference type="Pfam" id="PF00375">
    <property type="entry name" value="SDF"/>
    <property type="match status" value="1"/>
</dbReference>
<dbReference type="GO" id="GO:0070778">
    <property type="term" value="P:L-aspartate transmembrane transport"/>
    <property type="evidence" value="ECO:0007669"/>
    <property type="project" value="TreeGrafter"/>
</dbReference>
<keyword evidence="11" id="KW-1185">Reference proteome</keyword>
<dbReference type="InterPro" id="IPR036458">
    <property type="entry name" value="Na:dicarbo_symporter_sf"/>
</dbReference>
<comment type="subcellular location">
    <subcellularLocation>
        <location evidence="1">Cell membrane</location>
        <topology evidence="1">Multi-pass membrane protein</topology>
    </subcellularLocation>
</comment>
<evidence type="ECO:0000256" key="6">
    <source>
        <dbReference type="ARBA" id="ARBA00022989"/>
    </source>
</evidence>
<dbReference type="SUPFAM" id="SSF118215">
    <property type="entry name" value="Proton glutamate symport protein"/>
    <property type="match status" value="1"/>
</dbReference>
<dbReference type="RefSeq" id="WP_104433666.1">
    <property type="nucleotide sequence ID" value="NZ_PTJD01000010.1"/>
</dbReference>
<dbReference type="FunFam" id="1.10.3860.10:FF:000001">
    <property type="entry name" value="C4-dicarboxylate transport protein"/>
    <property type="match status" value="1"/>
</dbReference>
<evidence type="ECO:0000313" key="10">
    <source>
        <dbReference type="EMBL" id="PPK93420.1"/>
    </source>
</evidence>
<feature type="compositionally biased region" description="Low complexity" evidence="8">
    <location>
        <begin position="452"/>
        <end position="461"/>
    </location>
</feature>
<evidence type="ECO:0000256" key="4">
    <source>
        <dbReference type="ARBA" id="ARBA00022692"/>
    </source>
</evidence>
<evidence type="ECO:0000256" key="9">
    <source>
        <dbReference type="SAM" id="Phobius"/>
    </source>
</evidence>
<evidence type="ECO:0000256" key="1">
    <source>
        <dbReference type="ARBA" id="ARBA00004651"/>
    </source>
</evidence>
<dbReference type="OrthoDB" id="9766690at2"/>
<evidence type="ECO:0000256" key="7">
    <source>
        <dbReference type="ARBA" id="ARBA00023136"/>
    </source>
</evidence>
<evidence type="ECO:0000313" key="11">
    <source>
        <dbReference type="Proteomes" id="UP000239485"/>
    </source>
</evidence>
<dbReference type="PANTHER" id="PTHR42865">
    <property type="entry name" value="PROTON/GLUTAMATE-ASPARTATE SYMPORTER"/>
    <property type="match status" value="1"/>
</dbReference>
<proteinExistence type="predicted"/>
<organism evidence="10 11">
    <name type="scientific">Kineococcus xinjiangensis</name>
    <dbReference type="NCBI Taxonomy" id="512762"/>
    <lineage>
        <taxon>Bacteria</taxon>
        <taxon>Bacillati</taxon>
        <taxon>Actinomycetota</taxon>
        <taxon>Actinomycetes</taxon>
        <taxon>Kineosporiales</taxon>
        <taxon>Kineosporiaceae</taxon>
        <taxon>Kineococcus</taxon>
    </lineage>
</organism>
<gene>
    <name evidence="10" type="ORF">CLV92_11048</name>
</gene>
<dbReference type="GO" id="GO:0015366">
    <property type="term" value="F:malate:proton symporter activity"/>
    <property type="evidence" value="ECO:0007669"/>
    <property type="project" value="TreeGrafter"/>
</dbReference>
<comment type="caution">
    <text evidence="10">The sequence shown here is derived from an EMBL/GenBank/DDBJ whole genome shotgun (WGS) entry which is preliminary data.</text>
</comment>
<keyword evidence="4 9" id="KW-0812">Transmembrane</keyword>
<feature type="transmembrane region" description="Helical" evidence="9">
    <location>
        <begin position="50"/>
        <end position="74"/>
    </location>
</feature>
<dbReference type="Proteomes" id="UP000239485">
    <property type="component" value="Unassembled WGS sequence"/>
</dbReference>
<keyword evidence="5" id="KW-0769">Symport</keyword>
<feature type="transmembrane region" description="Helical" evidence="9">
    <location>
        <begin position="196"/>
        <end position="216"/>
    </location>
</feature>
<reference evidence="10 11" key="1">
    <citation type="submission" date="2018-02" db="EMBL/GenBank/DDBJ databases">
        <title>Genomic Encyclopedia of Archaeal and Bacterial Type Strains, Phase II (KMG-II): from individual species to whole genera.</title>
        <authorList>
            <person name="Goeker M."/>
        </authorList>
    </citation>
    <scope>NUCLEOTIDE SEQUENCE [LARGE SCALE GENOMIC DNA]</scope>
    <source>
        <strain evidence="10 11">DSM 22857</strain>
    </source>
</reference>
<feature type="region of interest" description="Disordered" evidence="8">
    <location>
        <begin position="427"/>
        <end position="470"/>
    </location>
</feature>
<feature type="transmembrane region" description="Helical" evidence="9">
    <location>
        <begin position="86"/>
        <end position="108"/>
    </location>
</feature>
<evidence type="ECO:0000256" key="8">
    <source>
        <dbReference type="SAM" id="MobiDB-lite"/>
    </source>
</evidence>
<dbReference type="GO" id="GO:0015138">
    <property type="term" value="F:fumarate transmembrane transporter activity"/>
    <property type="evidence" value="ECO:0007669"/>
    <property type="project" value="TreeGrafter"/>
</dbReference>
<sequence length="470" mass="48991">MSATARPADPNAPAKKDRTHFLYISVLVAVALGIAIGLLAPAFARELKPLGTGFVALVKMMIAPIIFCTIVLGIGSVRKAAQVGRVGGIALAYFMVMSGFALVIGLVVGNVLPTTQLQLTEEIRGEGAERAGEAASTSEFILGIIPDTLVSALTEGEVLQALFVALLVGFAIQALGERGEGPLQAIAAAQRVIFKILAMIMWVAPIGAFGAIAAVVGETGVDALVSLAWLMGGFYATCFLFIVVVLGVLLKASTGMSIFKLFRYLAREYLLIVGTSSSETALPRLIAKMEHAGVQRTTVGIVVPTGYSFNLDGTAIYLTMASLFIANALGDPLSIGEQVSLLVFMIIASKGAAGVTGAGLATLAGGLSSHRPELLEGVGLIVGIDRFMSEARAVTNFSGNAVATLVIGAWTQQVDLDRTRRVLDGDLPFDESSMSSDPHDHSPRPDNVDLTAASASPASSPEDVARARQH</sequence>
<evidence type="ECO:0000256" key="3">
    <source>
        <dbReference type="ARBA" id="ARBA00022475"/>
    </source>
</evidence>
<dbReference type="PRINTS" id="PR00173">
    <property type="entry name" value="EDTRNSPORT"/>
</dbReference>
<name>A0A2S6IGY6_9ACTN</name>
<evidence type="ECO:0000256" key="5">
    <source>
        <dbReference type="ARBA" id="ARBA00022847"/>
    </source>
</evidence>
<dbReference type="GO" id="GO:0005886">
    <property type="term" value="C:plasma membrane"/>
    <property type="evidence" value="ECO:0007669"/>
    <property type="project" value="UniProtKB-SubCell"/>
</dbReference>
<feature type="transmembrane region" description="Helical" evidence="9">
    <location>
        <begin position="21"/>
        <end position="44"/>
    </location>
</feature>
<keyword evidence="3" id="KW-1003">Cell membrane</keyword>
<keyword evidence="2" id="KW-0813">Transport</keyword>
<dbReference type="GO" id="GO:0015141">
    <property type="term" value="F:succinate transmembrane transporter activity"/>
    <property type="evidence" value="ECO:0007669"/>
    <property type="project" value="TreeGrafter"/>
</dbReference>
<accession>A0A2S6IGY6</accession>
<feature type="transmembrane region" description="Helical" evidence="9">
    <location>
        <begin position="228"/>
        <end position="250"/>
    </location>
</feature>